<dbReference type="InterPro" id="IPR041664">
    <property type="entry name" value="AAA_16"/>
</dbReference>
<evidence type="ECO:0000313" key="5">
    <source>
        <dbReference type="EMBL" id="RIV33200.1"/>
    </source>
</evidence>
<dbReference type="CDD" id="cd06170">
    <property type="entry name" value="LuxR_C_like"/>
    <property type="match status" value="1"/>
</dbReference>
<dbReference type="GO" id="GO:0004016">
    <property type="term" value="F:adenylate cyclase activity"/>
    <property type="evidence" value="ECO:0007669"/>
    <property type="project" value="TreeGrafter"/>
</dbReference>
<dbReference type="PANTHER" id="PTHR16305:SF35">
    <property type="entry name" value="TRANSCRIPTIONAL ACTIVATOR DOMAIN"/>
    <property type="match status" value="1"/>
</dbReference>
<keyword evidence="6" id="KW-1185">Reference proteome</keyword>
<dbReference type="EMBL" id="QXEC01000032">
    <property type="protein sequence ID" value="RIV33200.1"/>
    <property type="molecule type" value="Genomic_DNA"/>
</dbReference>
<evidence type="ECO:0000256" key="3">
    <source>
        <dbReference type="SAM" id="MobiDB-lite"/>
    </source>
</evidence>
<dbReference type="PROSITE" id="PS50043">
    <property type="entry name" value="HTH_LUXR_2"/>
    <property type="match status" value="1"/>
</dbReference>
<dbReference type="InterPro" id="IPR027417">
    <property type="entry name" value="P-loop_NTPase"/>
</dbReference>
<dbReference type="Gene3D" id="1.10.10.10">
    <property type="entry name" value="Winged helix-like DNA-binding domain superfamily/Winged helix DNA-binding domain"/>
    <property type="match status" value="1"/>
</dbReference>
<dbReference type="RefSeq" id="WP_119579467.1">
    <property type="nucleotide sequence ID" value="NZ_QXEC01000032.1"/>
</dbReference>
<dbReference type="SMART" id="SM00421">
    <property type="entry name" value="HTH_LUXR"/>
    <property type="match status" value="1"/>
</dbReference>
<gene>
    <name evidence="5" type="ORF">D2L64_23960</name>
</gene>
<evidence type="ECO:0000313" key="6">
    <source>
        <dbReference type="Proteomes" id="UP000283832"/>
    </source>
</evidence>
<evidence type="ECO:0000256" key="1">
    <source>
        <dbReference type="ARBA" id="ARBA00022741"/>
    </source>
</evidence>
<comment type="caution">
    <text evidence="5">The sequence shown here is derived from an EMBL/GenBank/DDBJ whole genome shotgun (WGS) entry which is preliminary data.</text>
</comment>
<dbReference type="PROSITE" id="PS00622">
    <property type="entry name" value="HTH_LUXR_1"/>
    <property type="match status" value="1"/>
</dbReference>
<dbReference type="AlphaFoldDB" id="A0A418MP01"/>
<keyword evidence="2" id="KW-0067">ATP-binding</keyword>
<dbReference type="SUPFAM" id="SSF52540">
    <property type="entry name" value="P-loop containing nucleoside triphosphate hydrolases"/>
    <property type="match status" value="1"/>
</dbReference>
<dbReference type="GO" id="GO:0006355">
    <property type="term" value="P:regulation of DNA-templated transcription"/>
    <property type="evidence" value="ECO:0007669"/>
    <property type="project" value="InterPro"/>
</dbReference>
<dbReference type="SUPFAM" id="SSF46894">
    <property type="entry name" value="C-terminal effector domain of the bipartite response regulators"/>
    <property type="match status" value="1"/>
</dbReference>
<evidence type="ECO:0000259" key="4">
    <source>
        <dbReference type="PROSITE" id="PS50043"/>
    </source>
</evidence>
<dbReference type="Pfam" id="PF13191">
    <property type="entry name" value="AAA_16"/>
    <property type="match status" value="1"/>
</dbReference>
<dbReference type="Proteomes" id="UP000283832">
    <property type="component" value="Unassembled WGS sequence"/>
</dbReference>
<organism evidence="5 6">
    <name type="scientific">Micromonospora radicis</name>
    <dbReference type="NCBI Taxonomy" id="1894971"/>
    <lineage>
        <taxon>Bacteria</taxon>
        <taxon>Bacillati</taxon>
        <taxon>Actinomycetota</taxon>
        <taxon>Actinomycetes</taxon>
        <taxon>Micromonosporales</taxon>
        <taxon>Micromonosporaceae</taxon>
        <taxon>Micromonospora</taxon>
    </lineage>
</organism>
<dbReference type="InterPro" id="IPR000792">
    <property type="entry name" value="Tscrpt_reg_LuxR_C"/>
</dbReference>
<proteinExistence type="predicted"/>
<dbReference type="Pfam" id="PF00196">
    <property type="entry name" value="GerE"/>
    <property type="match status" value="1"/>
</dbReference>
<dbReference type="GO" id="GO:0005737">
    <property type="term" value="C:cytoplasm"/>
    <property type="evidence" value="ECO:0007669"/>
    <property type="project" value="TreeGrafter"/>
</dbReference>
<dbReference type="GO" id="GO:0005524">
    <property type="term" value="F:ATP binding"/>
    <property type="evidence" value="ECO:0007669"/>
    <property type="project" value="UniProtKB-KW"/>
</dbReference>
<dbReference type="PANTHER" id="PTHR16305">
    <property type="entry name" value="TESTICULAR SOLUBLE ADENYLYL CYCLASE"/>
    <property type="match status" value="1"/>
</dbReference>
<protein>
    <submittedName>
        <fullName evidence="5">LuxR family transcriptional regulator</fullName>
    </submittedName>
</protein>
<name>A0A418MP01_9ACTN</name>
<sequence length="958" mass="102242">MEAAWHHRLSIGVVKFHRFSNFHLAKAVMALDPQNAADPADDHQPAADADTLVGRDCELSIIDGVLGRAGRGDAALLFVGDPGVGKSALLAAAAARAVRNRMRVLRCVGSVTETHLPYAGLHQALHPILGLADRLRPAQRAALGAAFGLTDDAVQSQFRVGLATLELITVYAAEAPVLMTVDDAHWLDRSTCDVLAFVARRLAHDPVALIAAGRDRDLADNPLTSIGIPLVRLGPLPEPDAVALVRQRVGNLPGDALRQLLTLAAGNPLALVELPKARHQRAADPAPHTVLPLTAHLERTFGDQVGDLPPATQAVLVAASLNDSGSVAESIAAAARVTGMDIGFIDLAPAEACGMVTVVDGRLSFRHPLVQSAIRQAQPAARRREFHAALAEVVAADPVRRIWHRADASEGTDDAMADELERLATRLLQRASPASGAAALERAARLSSDAAVRGRRLIAATHVRTASGAYEDASRLANESVGLLSDASIRSYLGLYRQLTEGDWLGTEVIATVTTASRRFQSAGATEAAMVALMVAATAAWWADASVDTCRPAVRAARSLPVPADDSGLILLLTMLAPGEQDAELLRTVRKQAGDDAGMTHELVRTSAVFSVLGALPEAFRRETDTMDLLRADGHLALLAQVLAGRAWNAQLLGRSGAAASAAAECKALVPGSGPVRTFQVARLAEAMLAARRGEVAEAESIAAEVEAVLLRAAAHPMLAMVQLVRGTAALAAGRFDAAYDHLIRIFDPSDIAHHSRMTPHAMVELTESAVLARRLDRVRELHQEWVAQADRSGSPHLVVNAAVTTALLATDPRAAYLVALGEITNEWPIHRAKALLAYGRWLRRGRRVTESRAALRNAQDLFDALDMPPWRDQAARELRASGEQSPRRPRVTSGRLTPQERQIAMLAAEGLTNAEIAEKLFVSVQTVRTHMYRIFPKLGITSRVDLATAISGDDYST</sequence>
<dbReference type="PRINTS" id="PR00038">
    <property type="entry name" value="HTHLUXR"/>
</dbReference>
<dbReference type="InterPro" id="IPR036388">
    <property type="entry name" value="WH-like_DNA-bd_sf"/>
</dbReference>
<reference evidence="5 6" key="1">
    <citation type="submission" date="2018-08" db="EMBL/GenBank/DDBJ databases">
        <title>Jishengella sp. nov., isolated from a root of Azadirachta indica A. Juss. var. siamensis Valenton.</title>
        <authorList>
            <person name="Kuncharoen N."/>
            <person name="Tanasupawat S."/>
            <person name="Kudo T."/>
            <person name="Ohkuma M."/>
        </authorList>
    </citation>
    <scope>NUCLEOTIDE SEQUENCE [LARGE SCALE GENOMIC DNA]</scope>
    <source>
        <strain evidence="5 6">AZ1-13</strain>
    </source>
</reference>
<feature type="region of interest" description="Disordered" evidence="3">
    <location>
        <begin position="876"/>
        <end position="897"/>
    </location>
</feature>
<feature type="domain" description="HTH luxR-type" evidence="4">
    <location>
        <begin position="890"/>
        <end position="955"/>
    </location>
</feature>
<evidence type="ECO:0000256" key="2">
    <source>
        <dbReference type="ARBA" id="ARBA00022840"/>
    </source>
</evidence>
<accession>A0A418MP01</accession>
<dbReference type="GO" id="GO:0003677">
    <property type="term" value="F:DNA binding"/>
    <property type="evidence" value="ECO:0007669"/>
    <property type="project" value="InterPro"/>
</dbReference>
<dbReference type="InterPro" id="IPR016032">
    <property type="entry name" value="Sig_transdc_resp-reg_C-effctor"/>
</dbReference>
<keyword evidence="1" id="KW-0547">Nucleotide-binding</keyword>